<evidence type="ECO:0000259" key="14">
    <source>
        <dbReference type="Pfam" id="PF08545"/>
    </source>
</evidence>
<dbReference type="RefSeq" id="WP_049215423.1">
    <property type="nucleotide sequence ID" value="NZ_BPUX01000028.1"/>
</dbReference>
<protein>
    <recommendedName>
        <fullName evidence="3 12">Beta-ketoacyl-[acyl-carrier-protein] synthase III</fullName>
        <shortName evidence="12">Beta-ketoacyl-ACP synthase III</shortName>
        <shortName evidence="12">KAS III</shortName>
        <ecNumber evidence="3 12">2.3.1.180</ecNumber>
    </recommendedName>
    <alternativeName>
        <fullName evidence="12">3-oxoacyl-[acyl-carrier-protein] synthase 3</fullName>
    </alternativeName>
    <alternativeName>
        <fullName evidence="12">3-oxoacyl-[acyl-carrier-protein] synthase III</fullName>
    </alternativeName>
</protein>
<sequence length="317" mass="34356">MYSKILSTGSYLPKNIRTNADLEKMVETSDEWISERTGIKERRIAEEHETVASMGFEAAKKCLDMSPMDVNEIDLIIVATTSSTHAFPSAACQIQKMLEIKDAIAFDVAAACSGFVYALTVADQFIRTGKVNKALVIGADLFSRTLNPEDRGTIILFGDGAGAVILERSTEAGIISTHLHATGENADVLTLANQARGVESDPAYLEMQGNATFKIAVRELANVVEETLEANNLDKKDIDWLVPHQANLRIIAATAKKLEMDMSQVVVTLDRHGNTSAGSIPSALDEAVRDGRIQRGQMLLLEAFGGGLTWGSALVRF</sequence>
<name>A0A379EWD0_9PAST</name>
<evidence type="ECO:0000256" key="8">
    <source>
        <dbReference type="ARBA" id="ARBA00023160"/>
    </source>
</evidence>
<dbReference type="GO" id="GO:0033818">
    <property type="term" value="F:beta-ketoacyl-acyl-carrier-protein synthase III activity"/>
    <property type="evidence" value="ECO:0007669"/>
    <property type="project" value="UniProtKB-UniRule"/>
</dbReference>
<dbReference type="EMBL" id="UGTV01000015">
    <property type="protein sequence ID" value="SUC10444.1"/>
    <property type="molecule type" value="Genomic_DNA"/>
</dbReference>
<dbReference type="Pfam" id="PF08541">
    <property type="entry name" value="ACP_syn_III_C"/>
    <property type="match status" value="1"/>
</dbReference>
<evidence type="ECO:0000313" key="17">
    <source>
        <dbReference type="Proteomes" id="UP000254704"/>
    </source>
</evidence>
<gene>
    <name evidence="16" type="primary">fabH_6</name>
    <name evidence="12 15" type="synonym">fabH</name>
    <name evidence="16" type="ORF">NCTC11621_01498</name>
    <name evidence="15" type="ORF">PA42_18900</name>
</gene>
<comment type="subcellular location">
    <subcellularLocation>
        <location evidence="12">Cytoplasm</location>
    </subcellularLocation>
</comment>
<dbReference type="PANTHER" id="PTHR43091">
    <property type="entry name" value="3-OXOACYL-[ACYL-CARRIER-PROTEIN] SYNTHASE"/>
    <property type="match status" value="1"/>
</dbReference>
<dbReference type="NCBIfam" id="NF006829">
    <property type="entry name" value="PRK09352.1"/>
    <property type="match status" value="1"/>
</dbReference>
<evidence type="ECO:0000259" key="13">
    <source>
        <dbReference type="Pfam" id="PF08541"/>
    </source>
</evidence>
<evidence type="ECO:0000256" key="7">
    <source>
        <dbReference type="ARBA" id="ARBA00023098"/>
    </source>
</evidence>
<dbReference type="UniPathway" id="UPA00094"/>
<keyword evidence="18" id="KW-1185">Reference proteome</keyword>
<comment type="subunit">
    <text evidence="12">Homodimer.</text>
</comment>
<evidence type="ECO:0000313" key="16">
    <source>
        <dbReference type="EMBL" id="SUC10444.1"/>
    </source>
</evidence>
<reference evidence="15" key="2">
    <citation type="submission" date="2024-05" db="EMBL/GenBank/DDBJ databases">
        <title>Determining zoonotic pasteurella genome.</title>
        <authorList>
            <person name="Maeda T."/>
            <person name="Takahashi T."/>
            <person name="Yoshida H."/>
        </authorList>
    </citation>
    <scope>NUCLEOTIDE SEQUENCE</scope>
    <source>
        <strain evidence="15">PA42</strain>
    </source>
</reference>
<dbReference type="CDD" id="cd00830">
    <property type="entry name" value="KAS_III"/>
    <property type="match status" value="1"/>
</dbReference>
<dbReference type="Pfam" id="PF08545">
    <property type="entry name" value="ACP_syn_III"/>
    <property type="match status" value="1"/>
</dbReference>
<feature type="domain" description="Beta-ketoacyl-[acyl-carrier-protein] synthase III C-terminal" evidence="13">
    <location>
        <begin position="228"/>
        <end position="316"/>
    </location>
</feature>
<dbReference type="InterPro" id="IPR013751">
    <property type="entry name" value="ACP_syn_III_N"/>
</dbReference>
<evidence type="ECO:0000256" key="6">
    <source>
        <dbReference type="ARBA" id="ARBA00022832"/>
    </source>
</evidence>
<dbReference type="GO" id="GO:0004315">
    <property type="term" value="F:3-oxoacyl-[acyl-carrier-protein] synthase activity"/>
    <property type="evidence" value="ECO:0007669"/>
    <property type="project" value="InterPro"/>
</dbReference>
<evidence type="ECO:0000256" key="1">
    <source>
        <dbReference type="ARBA" id="ARBA00005194"/>
    </source>
</evidence>
<dbReference type="OrthoDB" id="9815506at2"/>
<keyword evidence="4 12" id="KW-0444">Lipid biosynthesis</keyword>
<accession>A0A379EWD0</accession>
<feature type="domain" description="Beta-ketoacyl-[acyl-carrier-protein] synthase III N-terminal" evidence="14">
    <location>
        <begin position="106"/>
        <end position="183"/>
    </location>
</feature>
<keyword evidence="6 12" id="KW-0276">Fatty acid metabolism</keyword>
<feature type="region of interest" description="ACP-binding" evidence="12">
    <location>
        <begin position="245"/>
        <end position="249"/>
    </location>
</feature>
<evidence type="ECO:0000256" key="3">
    <source>
        <dbReference type="ARBA" id="ARBA00012333"/>
    </source>
</evidence>
<dbReference type="FunFam" id="3.40.47.10:FF:000004">
    <property type="entry name" value="3-oxoacyl-[acyl-carrier-protein] synthase 3"/>
    <property type="match status" value="1"/>
</dbReference>
<evidence type="ECO:0000256" key="11">
    <source>
        <dbReference type="ARBA" id="ARBA00051096"/>
    </source>
</evidence>
<keyword evidence="5 12" id="KW-0808">Transferase</keyword>
<dbReference type="EMBL" id="BPUX01000028">
    <property type="protein sequence ID" value="GJH43716.1"/>
    <property type="molecule type" value="Genomic_DNA"/>
</dbReference>
<dbReference type="SUPFAM" id="SSF53901">
    <property type="entry name" value="Thiolase-like"/>
    <property type="match status" value="1"/>
</dbReference>
<dbReference type="GeneID" id="69687292"/>
<feature type="active site" evidence="12">
    <location>
        <position position="244"/>
    </location>
</feature>
<proteinExistence type="inferred from homology"/>
<dbReference type="InterPro" id="IPR004655">
    <property type="entry name" value="FabH"/>
</dbReference>
<comment type="catalytic activity">
    <reaction evidence="11">
        <text>malonyl-[ACP] + acetyl-CoA + H(+) = 3-oxobutanoyl-[ACP] + CO2 + CoA</text>
        <dbReference type="Rhea" id="RHEA:12080"/>
        <dbReference type="Rhea" id="RHEA-COMP:9623"/>
        <dbReference type="Rhea" id="RHEA-COMP:9625"/>
        <dbReference type="ChEBI" id="CHEBI:15378"/>
        <dbReference type="ChEBI" id="CHEBI:16526"/>
        <dbReference type="ChEBI" id="CHEBI:57287"/>
        <dbReference type="ChEBI" id="CHEBI:57288"/>
        <dbReference type="ChEBI" id="CHEBI:78449"/>
        <dbReference type="ChEBI" id="CHEBI:78450"/>
        <dbReference type="EC" id="2.3.1.180"/>
    </reaction>
    <physiologicalReaction direction="left-to-right" evidence="11">
        <dbReference type="Rhea" id="RHEA:12081"/>
    </physiologicalReaction>
</comment>
<comment type="function">
    <text evidence="12">Catalyzes the condensation reaction of fatty acid synthesis by the addition to an acyl acceptor of two carbons from malonyl-ACP. Catalyzes the first condensation reaction which initiates fatty acid synthesis and may therefore play a role in governing the total rate of fatty acid production. Possesses both acetoacetyl-ACP synthase and acetyl transacylase activities. Its substrate specificity determines the biosynthesis of branched-chain and/or straight-chain of fatty acids.</text>
</comment>
<evidence type="ECO:0000313" key="18">
    <source>
        <dbReference type="Proteomes" id="UP001052140"/>
    </source>
</evidence>
<dbReference type="Proteomes" id="UP001052140">
    <property type="component" value="Unassembled WGS sequence"/>
</dbReference>
<dbReference type="PANTHER" id="PTHR43091:SF1">
    <property type="entry name" value="BETA-KETOACYL-[ACYL-CARRIER-PROTEIN] SYNTHASE III, CHLOROPLASTIC"/>
    <property type="match status" value="1"/>
</dbReference>
<reference evidence="16 17" key="1">
    <citation type="submission" date="2018-06" db="EMBL/GenBank/DDBJ databases">
        <authorList>
            <consortium name="Pathogen Informatics"/>
            <person name="Doyle S."/>
        </authorList>
    </citation>
    <scope>NUCLEOTIDE SEQUENCE [LARGE SCALE GENOMIC DNA]</scope>
    <source>
        <strain evidence="16 17">NCTC11621</strain>
    </source>
</reference>
<dbReference type="HAMAP" id="MF_01815">
    <property type="entry name" value="FabH"/>
    <property type="match status" value="1"/>
</dbReference>
<dbReference type="GO" id="GO:0005737">
    <property type="term" value="C:cytoplasm"/>
    <property type="evidence" value="ECO:0007669"/>
    <property type="project" value="UniProtKB-SubCell"/>
</dbReference>
<evidence type="ECO:0000256" key="2">
    <source>
        <dbReference type="ARBA" id="ARBA00008642"/>
    </source>
</evidence>
<keyword evidence="10 12" id="KW-0012">Acyltransferase</keyword>
<dbReference type="Proteomes" id="UP000254704">
    <property type="component" value="Unassembled WGS sequence"/>
</dbReference>
<organism evidence="16 17">
    <name type="scientific">Pasteurella canis</name>
    <dbReference type="NCBI Taxonomy" id="753"/>
    <lineage>
        <taxon>Bacteria</taxon>
        <taxon>Pseudomonadati</taxon>
        <taxon>Pseudomonadota</taxon>
        <taxon>Gammaproteobacteria</taxon>
        <taxon>Pasteurellales</taxon>
        <taxon>Pasteurellaceae</taxon>
        <taxon>Pasteurella</taxon>
    </lineage>
</organism>
<dbReference type="AlphaFoldDB" id="A0A379EWD0"/>
<comment type="pathway">
    <text evidence="1 12">Lipid metabolism; fatty acid biosynthesis.</text>
</comment>
<keyword evidence="12" id="KW-0963">Cytoplasm</keyword>
<evidence type="ECO:0000256" key="5">
    <source>
        <dbReference type="ARBA" id="ARBA00022679"/>
    </source>
</evidence>
<evidence type="ECO:0000256" key="12">
    <source>
        <dbReference type="HAMAP-Rule" id="MF_01815"/>
    </source>
</evidence>
<dbReference type="NCBIfam" id="TIGR00747">
    <property type="entry name" value="fabH"/>
    <property type="match status" value="1"/>
</dbReference>
<keyword evidence="8 12" id="KW-0275">Fatty acid biosynthesis</keyword>
<evidence type="ECO:0000313" key="15">
    <source>
        <dbReference type="EMBL" id="GJH43716.1"/>
    </source>
</evidence>
<feature type="active site" evidence="12">
    <location>
        <position position="112"/>
    </location>
</feature>
<evidence type="ECO:0000256" key="4">
    <source>
        <dbReference type="ARBA" id="ARBA00022516"/>
    </source>
</evidence>
<dbReference type="EC" id="2.3.1.180" evidence="3 12"/>
<comment type="similarity">
    <text evidence="2 12">Belongs to the thiolase-like superfamily. FabH family.</text>
</comment>
<keyword evidence="7 12" id="KW-0443">Lipid metabolism</keyword>
<keyword evidence="9 12" id="KW-0511">Multifunctional enzyme</keyword>
<evidence type="ECO:0000256" key="10">
    <source>
        <dbReference type="ARBA" id="ARBA00023315"/>
    </source>
</evidence>
<feature type="active site" evidence="12">
    <location>
        <position position="274"/>
    </location>
</feature>
<evidence type="ECO:0000256" key="9">
    <source>
        <dbReference type="ARBA" id="ARBA00023268"/>
    </source>
</evidence>
<comment type="domain">
    <text evidence="12">The last Arg residue of the ACP-binding site is essential for the weak association between ACP/AcpP and FabH.</text>
</comment>
<dbReference type="InterPro" id="IPR013747">
    <property type="entry name" value="ACP_syn_III_C"/>
</dbReference>
<dbReference type="InterPro" id="IPR016039">
    <property type="entry name" value="Thiolase-like"/>
</dbReference>
<dbReference type="GO" id="GO:0006633">
    <property type="term" value="P:fatty acid biosynthetic process"/>
    <property type="evidence" value="ECO:0007669"/>
    <property type="project" value="UniProtKB-UniRule"/>
</dbReference>
<dbReference type="Gene3D" id="3.40.47.10">
    <property type="match status" value="1"/>
</dbReference>